<dbReference type="Gene3D" id="3.40.190.10">
    <property type="entry name" value="Periplasmic binding protein-like II"/>
    <property type="match status" value="2"/>
</dbReference>
<feature type="signal peptide" evidence="1">
    <location>
        <begin position="1"/>
        <end position="21"/>
    </location>
</feature>
<protein>
    <recommendedName>
        <fullName evidence="4">Extracellular solute-binding protein</fullName>
    </recommendedName>
</protein>
<feature type="chain" id="PRO_5009139334" description="Extracellular solute-binding protein" evidence="1">
    <location>
        <begin position="22"/>
        <end position="364"/>
    </location>
</feature>
<dbReference type="RefSeq" id="WP_069448045.1">
    <property type="nucleotide sequence ID" value="NZ_MDCJ01000007.1"/>
</dbReference>
<evidence type="ECO:0000313" key="3">
    <source>
        <dbReference type="Proteomes" id="UP000095131"/>
    </source>
</evidence>
<keyword evidence="1" id="KW-0732">Signal</keyword>
<reference evidence="2 3" key="1">
    <citation type="submission" date="2016-08" db="EMBL/GenBank/DDBJ databases">
        <title>Genome sequencing of Vibrio scophthalmi strain FP3289, an isolated from Paralichthys olivaceus.</title>
        <authorList>
            <person name="Han H.-J."/>
        </authorList>
    </citation>
    <scope>NUCLEOTIDE SEQUENCE [LARGE SCALE GENOMIC DNA]</scope>
    <source>
        <strain evidence="2 3">FP3289</strain>
    </source>
</reference>
<evidence type="ECO:0000313" key="2">
    <source>
        <dbReference type="EMBL" id="ODS05038.1"/>
    </source>
</evidence>
<dbReference type="SUPFAM" id="SSF53850">
    <property type="entry name" value="Periplasmic binding protein-like II"/>
    <property type="match status" value="1"/>
</dbReference>
<dbReference type="Pfam" id="PF13416">
    <property type="entry name" value="SBP_bac_8"/>
    <property type="match status" value="1"/>
</dbReference>
<comment type="caution">
    <text evidence="2">The sequence shown here is derived from an EMBL/GenBank/DDBJ whole genome shotgun (WGS) entry which is preliminary data.</text>
</comment>
<accession>A0A1E3WGV5</accession>
<dbReference type="Proteomes" id="UP000095131">
    <property type="component" value="Unassembled WGS sequence"/>
</dbReference>
<dbReference type="InterPro" id="IPR006059">
    <property type="entry name" value="SBP"/>
</dbReference>
<dbReference type="PANTHER" id="PTHR42779">
    <property type="entry name" value="PROTEIN YNJB"/>
    <property type="match status" value="1"/>
</dbReference>
<dbReference type="PANTHER" id="PTHR42779:SF1">
    <property type="entry name" value="PROTEIN YNJB"/>
    <property type="match status" value="1"/>
</dbReference>
<proteinExistence type="predicted"/>
<name>A0A1E3WGV5_9VIBR</name>
<dbReference type="EMBL" id="MDCJ01000007">
    <property type="protein sequence ID" value="ODS05038.1"/>
    <property type="molecule type" value="Genomic_DNA"/>
</dbReference>
<organism evidence="2 3">
    <name type="scientific">Vibrio scophthalmi</name>
    <dbReference type="NCBI Taxonomy" id="45658"/>
    <lineage>
        <taxon>Bacteria</taxon>
        <taxon>Pseudomonadati</taxon>
        <taxon>Pseudomonadota</taxon>
        <taxon>Gammaproteobacteria</taxon>
        <taxon>Vibrionales</taxon>
        <taxon>Vibrionaceae</taxon>
        <taxon>Vibrio</taxon>
    </lineage>
</organism>
<evidence type="ECO:0008006" key="4">
    <source>
        <dbReference type="Google" id="ProtNLM"/>
    </source>
</evidence>
<evidence type="ECO:0000256" key="1">
    <source>
        <dbReference type="SAM" id="SignalP"/>
    </source>
</evidence>
<dbReference type="PATRIC" id="fig|45658.8.peg.4157"/>
<gene>
    <name evidence="2" type="ORF">VSF3289_04178</name>
</gene>
<sequence length="364" mass="40604">MKLVKSLLTLAVMSTSITVNAQTYEKLHQGGINDTLIKQAQDEGSVIFSVWYLQPKWREFVREFEDKYDIKVRIPEGSMDGTYNKLLAEQKREKGRMDVIALSPTQISLAVRQEAIAKVDQLDNYATSVHRVNNIDLNGYAIGFWGNKTGLAYNSLIIDDKEIPQTFEQLQYFITNNPKRFGYNDPNTGGAGAGFIERMVTINSDPFDPQEKPTEKVLTQWSKAWDWFNGNKENMVISASGADSLNRLNDGEIAIAPAWEDHLLGLQSSGAITKNVKFYVPEFGMPSGGNVVAIAANTQKPAASILFTNWLVSPETQQRMHDKFGSVIMVKDTTGTTATEVPHFNKELATELKKQFINKVVLGG</sequence>
<dbReference type="AlphaFoldDB" id="A0A1E3WGV5"/>